<keyword evidence="4" id="KW-0732">Signal</keyword>
<evidence type="ECO:0000256" key="2">
    <source>
        <dbReference type="ARBA" id="ARBA00009009"/>
    </source>
</evidence>
<feature type="domain" description="Beta-lactamase class A catalytic" evidence="5">
    <location>
        <begin position="47"/>
        <end position="319"/>
    </location>
</feature>
<dbReference type="PANTHER" id="PTHR35333">
    <property type="entry name" value="BETA-LACTAMASE"/>
    <property type="match status" value="1"/>
</dbReference>
<sequence length="354" mass="39644">MIPPQTLFRSLSLALGLLALEPAYADWTDALESRIERIDQDTPGKIGVYVKRLDDGKSLNYEADRLWYLGSAVKLPIALAVLQEVEAGSHRLNESLTLQDTDKIDGSGNVVWQKTGTRYTLDQLLKKMLMESDNTAANMLVRAIGEDTVNRRARDYLGSRGFKQITNFTQVRYEVYRELHPDASKLTNIQMVEVAGAPMGAERVTAFRRALSLEPGELKATSMDDAYNRYYAKEMNAVTLTAYGDMLEKLVTGKVLKQPQHLTALYKNMKYDSYDAYRLEAGLPRTVRFIHKTGTQHERACHAGVINPQDNGRNAIVVVACAEEMDESKVAAKAFEQVGRAITQTMLAEQTSRK</sequence>
<dbReference type="EMBL" id="JACBYR010000002">
    <property type="protein sequence ID" value="NYE85160.1"/>
    <property type="molecule type" value="Genomic_DNA"/>
</dbReference>
<dbReference type="InterPro" id="IPR045155">
    <property type="entry name" value="Beta-lactam_cat"/>
</dbReference>
<feature type="signal peptide" evidence="4">
    <location>
        <begin position="1"/>
        <end position="25"/>
    </location>
</feature>
<name>A0A7Y9IXY8_9BURK</name>
<accession>A0A7Y9IXY8</accession>
<dbReference type="Proteomes" id="UP000542125">
    <property type="component" value="Unassembled WGS sequence"/>
</dbReference>
<reference evidence="6 7" key="1">
    <citation type="submission" date="2020-07" db="EMBL/GenBank/DDBJ databases">
        <title>Genomic Encyclopedia of Type Strains, Phase IV (KMG-V): Genome sequencing to study the core and pangenomes of soil and plant-associated prokaryotes.</title>
        <authorList>
            <person name="Whitman W."/>
        </authorList>
    </citation>
    <scope>NUCLEOTIDE SEQUENCE [LARGE SCALE GENOMIC DNA]</scope>
    <source>
        <strain evidence="6 7">SAS40</strain>
    </source>
</reference>
<proteinExistence type="inferred from homology"/>
<dbReference type="GO" id="GO:0046677">
    <property type="term" value="P:response to antibiotic"/>
    <property type="evidence" value="ECO:0007669"/>
    <property type="project" value="InterPro"/>
</dbReference>
<dbReference type="Pfam" id="PF13354">
    <property type="entry name" value="Beta-lactamase2"/>
    <property type="match status" value="1"/>
</dbReference>
<feature type="chain" id="PRO_5031202504" description="beta-lactamase" evidence="4">
    <location>
        <begin position="26"/>
        <end position="354"/>
    </location>
</feature>
<comment type="similarity">
    <text evidence="2">Belongs to the class-A beta-lactamase family.</text>
</comment>
<evidence type="ECO:0000256" key="4">
    <source>
        <dbReference type="SAM" id="SignalP"/>
    </source>
</evidence>
<dbReference type="AlphaFoldDB" id="A0A7Y9IXY8"/>
<dbReference type="SUPFAM" id="SSF56601">
    <property type="entry name" value="beta-lactamase/transpeptidase-like"/>
    <property type="match status" value="1"/>
</dbReference>
<evidence type="ECO:0000259" key="5">
    <source>
        <dbReference type="Pfam" id="PF13354"/>
    </source>
</evidence>
<dbReference type="GO" id="GO:0030655">
    <property type="term" value="P:beta-lactam antibiotic catabolic process"/>
    <property type="evidence" value="ECO:0007669"/>
    <property type="project" value="InterPro"/>
</dbReference>
<dbReference type="Gene3D" id="3.40.710.10">
    <property type="entry name" value="DD-peptidase/beta-lactamase superfamily"/>
    <property type="match status" value="1"/>
</dbReference>
<dbReference type="InterPro" id="IPR012338">
    <property type="entry name" value="Beta-lactam/transpept-like"/>
</dbReference>
<evidence type="ECO:0000256" key="1">
    <source>
        <dbReference type="ARBA" id="ARBA00001526"/>
    </source>
</evidence>
<comment type="caution">
    <text evidence="6">The sequence shown here is derived from an EMBL/GenBank/DDBJ whole genome shotgun (WGS) entry which is preliminary data.</text>
</comment>
<organism evidence="6 7">
    <name type="scientific">Pigmentiphaga litoralis</name>
    <dbReference type="NCBI Taxonomy" id="516702"/>
    <lineage>
        <taxon>Bacteria</taxon>
        <taxon>Pseudomonadati</taxon>
        <taxon>Pseudomonadota</taxon>
        <taxon>Betaproteobacteria</taxon>
        <taxon>Burkholderiales</taxon>
        <taxon>Alcaligenaceae</taxon>
        <taxon>Pigmentiphaga</taxon>
    </lineage>
</organism>
<evidence type="ECO:0000313" key="7">
    <source>
        <dbReference type="Proteomes" id="UP000542125"/>
    </source>
</evidence>
<keyword evidence="7" id="KW-1185">Reference proteome</keyword>
<dbReference type="InterPro" id="IPR000871">
    <property type="entry name" value="Beta-lactam_class-A"/>
</dbReference>
<dbReference type="GO" id="GO:0008800">
    <property type="term" value="F:beta-lactamase activity"/>
    <property type="evidence" value="ECO:0007669"/>
    <property type="project" value="UniProtKB-EC"/>
</dbReference>
<dbReference type="EC" id="3.5.2.6" evidence="3"/>
<keyword evidence="6" id="KW-0378">Hydrolase</keyword>
<dbReference type="PANTHER" id="PTHR35333:SF3">
    <property type="entry name" value="BETA-LACTAMASE-TYPE TRANSPEPTIDASE FOLD CONTAINING PROTEIN"/>
    <property type="match status" value="1"/>
</dbReference>
<evidence type="ECO:0000256" key="3">
    <source>
        <dbReference type="ARBA" id="ARBA00012865"/>
    </source>
</evidence>
<comment type="catalytic activity">
    <reaction evidence="1">
        <text>a beta-lactam + H2O = a substituted beta-amino acid</text>
        <dbReference type="Rhea" id="RHEA:20401"/>
        <dbReference type="ChEBI" id="CHEBI:15377"/>
        <dbReference type="ChEBI" id="CHEBI:35627"/>
        <dbReference type="ChEBI" id="CHEBI:140347"/>
        <dbReference type="EC" id="3.5.2.6"/>
    </reaction>
</comment>
<gene>
    <name evidence="6" type="ORF">FHW18_004467</name>
</gene>
<evidence type="ECO:0000313" key="6">
    <source>
        <dbReference type="EMBL" id="NYE85160.1"/>
    </source>
</evidence>
<dbReference type="RefSeq" id="WP_179589155.1">
    <property type="nucleotide sequence ID" value="NZ_JACBYR010000002.1"/>
</dbReference>
<protein>
    <recommendedName>
        <fullName evidence="3">beta-lactamase</fullName>
        <ecNumber evidence="3">3.5.2.6</ecNumber>
    </recommendedName>
</protein>